<reference evidence="7" key="1">
    <citation type="journal article" date="2020" name="Nat. Commun.">
        <title>Genome sequence of the cluster root forming white lupin.</title>
        <authorList>
            <person name="Hufnagel B."/>
            <person name="Marques A."/>
            <person name="Soriano A."/>
            <person name="Marques L."/>
            <person name="Divol F."/>
            <person name="Doumas P."/>
            <person name="Sallet E."/>
            <person name="Mancinotti D."/>
            <person name="Carrere S."/>
            <person name="Marande W."/>
            <person name="Arribat S."/>
            <person name="Keller J."/>
            <person name="Huneau C."/>
            <person name="Blein T."/>
            <person name="Aime D."/>
            <person name="Laguerre M."/>
            <person name="Taylor J."/>
            <person name="Schubert V."/>
            <person name="Nelson M."/>
            <person name="Geu-Flores F."/>
            <person name="Crespi M."/>
            <person name="Gallardo-Guerrero K."/>
            <person name="Delaux P.-M."/>
            <person name="Salse J."/>
            <person name="Berges H."/>
            <person name="Guyot R."/>
            <person name="Gouzy J."/>
            <person name="Peret B."/>
        </authorList>
    </citation>
    <scope>NUCLEOTIDE SEQUENCE [LARGE SCALE GENOMIC DNA]</scope>
    <source>
        <strain evidence="7">cv. Amiga</strain>
    </source>
</reference>
<dbReference type="GO" id="GO:0003677">
    <property type="term" value="F:DNA binding"/>
    <property type="evidence" value="ECO:0007669"/>
    <property type="project" value="UniProtKB-KW"/>
</dbReference>
<comment type="caution">
    <text evidence="6">The sequence shown here is derived from an EMBL/GenBank/DDBJ whole genome shotgun (WGS) entry which is preliminary data.</text>
</comment>
<evidence type="ECO:0000256" key="3">
    <source>
        <dbReference type="ARBA" id="ARBA00023125"/>
    </source>
</evidence>
<dbReference type="Gene3D" id="2.40.330.10">
    <property type="entry name" value="DNA-binding pseudobarrel domain"/>
    <property type="match status" value="1"/>
</dbReference>
<dbReference type="CDD" id="cd10017">
    <property type="entry name" value="B3_DNA"/>
    <property type="match status" value="1"/>
</dbReference>
<evidence type="ECO:0000256" key="5">
    <source>
        <dbReference type="ARBA" id="ARBA00023242"/>
    </source>
</evidence>
<gene>
    <name evidence="6" type="ORF">Lalb_Chr15g0085411</name>
</gene>
<evidence type="ECO:0000313" key="6">
    <source>
        <dbReference type="EMBL" id="KAE9598854.1"/>
    </source>
</evidence>
<evidence type="ECO:0000256" key="4">
    <source>
        <dbReference type="ARBA" id="ARBA00023163"/>
    </source>
</evidence>
<sequence>MAYLPITHEFHNICTNLTLGACPNKKGKACPSTSSSSMNASVVADGINRGRNNEAEERVWGYSMELKLYDDPWKIKKVMTESDLGHLSRFLLPKEMAEDLVLSVLSLRAQREAMTERGTTIMIWDIDTSSMHSLVFKKWLSSRSYVFLDKWNQSFVKRRNLQKGDEIGLHWDPSRDCFNFSVLRRYI</sequence>
<dbReference type="Proteomes" id="UP000447434">
    <property type="component" value="Chromosome 15"/>
</dbReference>
<dbReference type="EMBL" id="WOCE01000015">
    <property type="protein sequence ID" value="KAE9598854.1"/>
    <property type="molecule type" value="Genomic_DNA"/>
</dbReference>
<proteinExistence type="predicted"/>
<dbReference type="PANTHER" id="PTHR34269:SF11">
    <property type="entry name" value="B3 DOMAIN PROTEIN"/>
    <property type="match status" value="1"/>
</dbReference>
<protein>
    <submittedName>
        <fullName evidence="6">Putative transcription factor B3-Domain family</fullName>
    </submittedName>
</protein>
<organism evidence="6 7">
    <name type="scientific">Lupinus albus</name>
    <name type="common">White lupine</name>
    <name type="synonym">Lupinus termis</name>
    <dbReference type="NCBI Taxonomy" id="3870"/>
    <lineage>
        <taxon>Eukaryota</taxon>
        <taxon>Viridiplantae</taxon>
        <taxon>Streptophyta</taxon>
        <taxon>Embryophyta</taxon>
        <taxon>Tracheophyta</taxon>
        <taxon>Spermatophyta</taxon>
        <taxon>Magnoliopsida</taxon>
        <taxon>eudicotyledons</taxon>
        <taxon>Gunneridae</taxon>
        <taxon>Pentapetalae</taxon>
        <taxon>rosids</taxon>
        <taxon>fabids</taxon>
        <taxon>Fabales</taxon>
        <taxon>Fabaceae</taxon>
        <taxon>Papilionoideae</taxon>
        <taxon>50 kb inversion clade</taxon>
        <taxon>genistoids sensu lato</taxon>
        <taxon>core genistoids</taxon>
        <taxon>Genisteae</taxon>
        <taxon>Lupinus</taxon>
    </lineage>
</organism>
<dbReference type="AlphaFoldDB" id="A0A6A4PCB7"/>
<dbReference type="GO" id="GO:0005634">
    <property type="term" value="C:nucleus"/>
    <property type="evidence" value="ECO:0007669"/>
    <property type="project" value="UniProtKB-SubCell"/>
</dbReference>
<dbReference type="InterPro" id="IPR015300">
    <property type="entry name" value="DNA-bd_pseudobarrel_sf"/>
</dbReference>
<dbReference type="InterPro" id="IPR003340">
    <property type="entry name" value="B3_DNA-bd"/>
</dbReference>
<dbReference type="InterPro" id="IPR051442">
    <property type="entry name" value="B3_domain"/>
</dbReference>
<dbReference type="PANTHER" id="PTHR34269">
    <property type="entry name" value="TRANSCRIPTION FACTOR B3-DOMAIN FAMILY-RELATED"/>
    <property type="match status" value="1"/>
</dbReference>
<name>A0A6A4PCB7_LUPAL</name>
<evidence type="ECO:0000256" key="2">
    <source>
        <dbReference type="ARBA" id="ARBA00023015"/>
    </source>
</evidence>
<keyword evidence="5" id="KW-0539">Nucleus</keyword>
<comment type="subcellular location">
    <subcellularLocation>
        <location evidence="1">Nucleus</location>
    </subcellularLocation>
</comment>
<dbReference type="SUPFAM" id="SSF101936">
    <property type="entry name" value="DNA-binding pseudobarrel domain"/>
    <property type="match status" value="1"/>
</dbReference>
<accession>A0A6A4PCB7</accession>
<keyword evidence="2" id="KW-0805">Transcription regulation</keyword>
<dbReference type="OrthoDB" id="1915967at2759"/>
<evidence type="ECO:0000256" key="1">
    <source>
        <dbReference type="ARBA" id="ARBA00004123"/>
    </source>
</evidence>
<evidence type="ECO:0000313" key="7">
    <source>
        <dbReference type="Proteomes" id="UP000447434"/>
    </source>
</evidence>
<keyword evidence="7" id="KW-1185">Reference proteome</keyword>
<keyword evidence="4" id="KW-0804">Transcription</keyword>
<keyword evidence="3" id="KW-0238">DNA-binding</keyword>